<dbReference type="EMBL" id="CP012033">
    <property type="protein sequence ID" value="AKP65451.1"/>
    <property type="molecule type" value="Genomic_DNA"/>
</dbReference>
<dbReference type="Proteomes" id="UP000036000">
    <property type="component" value="Chromosome"/>
</dbReference>
<sequence length="113" mass="12423">MTEIKVIGDILSGKYQPALTGNPIVDAALINHFCQNLVVALKLPTVTVQAEHHWDLTVDSKSIYVVDAQILRLRHSLSSNSNVIAVNHTDILRGNVQPTIRQLVPLLTQPLAK</sequence>
<evidence type="ECO:0000313" key="1">
    <source>
        <dbReference type="EMBL" id="AKP65451.1"/>
    </source>
</evidence>
<keyword evidence="2" id="KW-1185">Reference proteome</keyword>
<evidence type="ECO:0000313" key="2">
    <source>
        <dbReference type="Proteomes" id="UP000036000"/>
    </source>
</evidence>
<dbReference type="KEGG" id="lko:ABN16_10920"/>
<reference evidence="1 2" key="1">
    <citation type="submission" date="2015-07" db="EMBL/GenBank/DDBJ databases">
        <title>Lactobacillus korensis/26-25/ whole genome sequencing.</title>
        <authorList>
            <person name="Kim M.K."/>
            <person name="Im W.-T."/>
            <person name="Srinivasan S."/>
            <person name="Lee J.-J."/>
        </authorList>
    </citation>
    <scope>NUCLEOTIDE SEQUENCE [LARGE SCALE GENOMIC DNA]</scope>
    <source>
        <strain evidence="1 2">26-25</strain>
    </source>
</reference>
<name>A0AAC8UVV3_9LACO</name>
<dbReference type="AlphaFoldDB" id="A0AAC8UVV3"/>
<gene>
    <name evidence="1" type="ORF">ABN16_10920</name>
</gene>
<accession>A0AAC8UVV3</accession>
<protein>
    <submittedName>
        <fullName evidence="1">Uncharacterized protein</fullName>
    </submittedName>
</protein>
<proteinExistence type="predicted"/>
<dbReference type="RefSeq" id="WP_048735743.1">
    <property type="nucleotide sequence ID" value="NZ_CP012033.1"/>
</dbReference>
<organism evidence="1 2">
    <name type="scientific">Levilactobacillus koreensis</name>
    <dbReference type="NCBI Taxonomy" id="637971"/>
    <lineage>
        <taxon>Bacteria</taxon>
        <taxon>Bacillati</taxon>
        <taxon>Bacillota</taxon>
        <taxon>Bacilli</taxon>
        <taxon>Lactobacillales</taxon>
        <taxon>Lactobacillaceae</taxon>
        <taxon>Levilactobacillus</taxon>
    </lineage>
</organism>